<dbReference type="EMBL" id="JAHUTJ010062760">
    <property type="protein sequence ID" value="MED6288995.1"/>
    <property type="molecule type" value="Genomic_DNA"/>
</dbReference>
<name>A0ABU7EPC6_9TELE</name>
<accession>A0ABU7EPC6</accession>
<dbReference type="Proteomes" id="UP001352852">
    <property type="component" value="Unassembled WGS sequence"/>
</dbReference>
<comment type="caution">
    <text evidence="1">The sequence shown here is derived from an EMBL/GenBank/DDBJ whole genome shotgun (WGS) entry which is preliminary data.</text>
</comment>
<evidence type="ECO:0000313" key="2">
    <source>
        <dbReference type="Proteomes" id="UP001352852"/>
    </source>
</evidence>
<organism evidence="1 2">
    <name type="scientific">Characodon lateralis</name>
    <dbReference type="NCBI Taxonomy" id="208331"/>
    <lineage>
        <taxon>Eukaryota</taxon>
        <taxon>Metazoa</taxon>
        <taxon>Chordata</taxon>
        <taxon>Craniata</taxon>
        <taxon>Vertebrata</taxon>
        <taxon>Euteleostomi</taxon>
        <taxon>Actinopterygii</taxon>
        <taxon>Neopterygii</taxon>
        <taxon>Teleostei</taxon>
        <taxon>Neoteleostei</taxon>
        <taxon>Acanthomorphata</taxon>
        <taxon>Ovalentaria</taxon>
        <taxon>Atherinomorphae</taxon>
        <taxon>Cyprinodontiformes</taxon>
        <taxon>Goodeidae</taxon>
        <taxon>Characodon</taxon>
    </lineage>
</organism>
<gene>
    <name evidence="1" type="ORF">CHARACLAT_031897</name>
</gene>
<evidence type="ECO:0000313" key="1">
    <source>
        <dbReference type="EMBL" id="MED6288995.1"/>
    </source>
</evidence>
<keyword evidence="2" id="KW-1185">Reference proteome</keyword>
<protein>
    <submittedName>
        <fullName evidence="1">Uncharacterized protein</fullName>
    </submittedName>
</protein>
<sequence>MPYWLICCGTMSSGSSRLCKGSNYLFVLRMFFISECRFAVILISEFILSIHLSVCSSNRLLIRPSIHARFSSPLLVQSSLCSVISGVVHGIYLQHPSVRRLTDT</sequence>
<proteinExistence type="predicted"/>
<reference evidence="1 2" key="1">
    <citation type="submission" date="2021-06" db="EMBL/GenBank/DDBJ databases">
        <authorList>
            <person name="Palmer J.M."/>
        </authorList>
    </citation>
    <scope>NUCLEOTIDE SEQUENCE [LARGE SCALE GENOMIC DNA]</scope>
    <source>
        <strain evidence="1 2">CL_MEX2019</strain>
        <tissue evidence="1">Muscle</tissue>
    </source>
</reference>